<dbReference type="InterPro" id="IPR029063">
    <property type="entry name" value="SAM-dependent_MTases_sf"/>
</dbReference>
<dbReference type="Gene3D" id="3.40.50.150">
    <property type="entry name" value="Vaccinia Virus protein VP39"/>
    <property type="match status" value="1"/>
</dbReference>
<evidence type="ECO:0000256" key="1">
    <source>
        <dbReference type="ARBA" id="ARBA00005369"/>
    </source>
</evidence>
<accession>A0A2N3PWM9</accession>
<dbReference type="CDD" id="cd02440">
    <property type="entry name" value="AdoMet_MTases"/>
    <property type="match status" value="1"/>
</dbReference>
<dbReference type="GO" id="GO:0005737">
    <property type="term" value="C:cytoplasm"/>
    <property type="evidence" value="ECO:0007669"/>
    <property type="project" value="TreeGrafter"/>
</dbReference>
<sequence length="218" mass="23148">MVNYAAARHNMVENQIRTNRITNNAVIDALGKVPREAFVPKQLRGVAYLDEDIDLAGGRYLMEPLVFAAMLQAADINPDDVVLDVGCGTGYSAAVLARLSSTVVALESDGEMVVRAGALLAGLSVDNVAVVGGSLTEGDPAHGPYQVIVIEGAVPRIPDRLLRQLTGGGRLVAVLADETGLGRVTVTTRVGEVFSSRVIVDASVRPLPEFHRKAEFIF</sequence>
<dbReference type="Pfam" id="PF01135">
    <property type="entry name" value="PCMT"/>
    <property type="match status" value="1"/>
</dbReference>
<comment type="similarity">
    <text evidence="1">Belongs to the methyltransferase superfamily. L-isoaspartyl/D-aspartyl protein methyltransferase family.</text>
</comment>
<dbReference type="InterPro" id="IPR000682">
    <property type="entry name" value="PCMT"/>
</dbReference>
<gene>
    <name evidence="4" type="ORF">CWS72_09310</name>
</gene>
<comment type="caution">
    <text evidence="4">The sequence shown here is derived from an EMBL/GenBank/DDBJ whole genome shotgun (WGS) entry which is preliminary data.</text>
</comment>
<evidence type="ECO:0000256" key="2">
    <source>
        <dbReference type="ARBA" id="ARBA00013346"/>
    </source>
</evidence>
<evidence type="ECO:0000256" key="3">
    <source>
        <dbReference type="ARBA" id="ARBA00030757"/>
    </source>
</evidence>
<name>A0A2N3PWM9_9PROT</name>
<dbReference type="AlphaFoldDB" id="A0A2N3PWM9"/>
<protein>
    <recommendedName>
        <fullName evidence="2">Protein-L-isoaspartate O-methyltransferase</fullName>
    </recommendedName>
    <alternativeName>
        <fullName evidence="3">Protein L-isoaspartyl methyltransferase</fullName>
    </alternativeName>
</protein>
<dbReference type="EMBL" id="PIUM01000008">
    <property type="protein sequence ID" value="PKU24785.1"/>
    <property type="molecule type" value="Genomic_DNA"/>
</dbReference>
<dbReference type="OrthoDB" id="9798496at2"/>
<dbReference type="GO" id="GO:0032259">
    <property type="term" value="P:methylation"/>
    <property type="evidence" value="ECO:0007669"/>
    <property type="project" value="UniProtKB-KW"/>
</dbReference>
<dbReference type="Proteomes" id="UP000233293">
    <property type="component" value="Unassembled WGS sequence"/>
</dbReference>
<proteinExistence type="inferred from homology"/>
<dbReference type="GO" id="GO:0004719">
    <property type="term" value="F:protein-L-isoaspartate (D-aspartate) O-methyltransferase activity"/>
    <property type="evidence" value="ECO:0007669"/>
    <property type="project" value="InterPro"/>
</dbReference>
<keyword evidence="4" id="KW-0808">Transferase</keyword>
<dbReference type="PANTHER" id="PTHR11579">
    <property type="entry name" value="PROTEIN-L-ISOASPARTATE O-METHYLTRANSFERASE"/>
    <property type="match status" value="1"/>
</dbReference>
<dbReference type="PANTHER" id="PTHR11579:SF18">
    <property type="entry name" value="PROTEIN-L-ISOASPARTATE O-METHYLTRANSFERASE"/>
    <property type="match status" value="1"/>
</dbReference>
<dbReference type="SUPFAM" id="SSF53335">
    <property type="entry name" value="S-adenosyl-L-methionine-dependent methyltransferases"/>
    <property type="match status" value="1"/>
</dbReference>
<organism evidence="4 5">
    <name type="scientific">Telmatospirillum siberiense</name>
    <dbReference type="NCBI Taxonomy" id="382514"/>
    <lineage>
        <taxon>Bacteria</taxon>
        <taxon>Pseudomonadati</taxon>
        <taxon>Pseudomonadota</taxon>
        <taxon>Alphaproteobacteria</taxon>
        <taxon>Rhodospirillales</taxon>
        <taxon>Rhodospirillaceae</taxon>
        <taxon>Telmatospirillum</taxon>
    </lineage>
</organism>
<keyword evidence="4" id="KW-0489">Methyltransferase</keyword>
<reference evidence="5" key="1">
    <citation type="submission" date="2017-12" db="EMBL/GenBank/DDBJ databases">
        <title>Draft genome sequence of Telmatospirillum siberiense 26-4b1T, an acidotolerant peatland alphaproteobacterium potentially involved in sulfur cycling.</title>
        <authorList>
            <person name="Hausmann B."/>
            <person name="Pjevac P."/>
            <person name="Schreck K."/>
            <person name="Herbold C.W."/>
            <person name="Daims H."/>
            <person name="Wagner M."/>
            <person name="Pester M."/>
            <person name="Loy A."/>
        </authorList>
    </citation>
    <scope>NUCLEOTIDE SEQUENCE [LARGE SCALE GENOMIC DNA]</scope>
    <source>
        <strain evidence="5">26-4b1</strain>
    </source>
</reference>
<evidence type="ECO:0000313" key="5">
    <source>
        <dbReference type="Proteomes" id="UP000233293"/>
    </source>
</evidence>
<evidence type="ECO:0000313" key="4">
    <source>
        <dbReference type="EMBL" id="PKU24785.1"/>
    </source>
</evidence>
<keyword evidence="5" id="KW-1185">Reference proteome</keyword>